<evidence type="ECO:0000313" key="2">
    <source>
        <dbReference type="EMBL" id="WAR12480.1"/>
    </source>
</evidence>
<protein>
    <submittedName>
        <fullName evidence="2">RGSL-like protein</fullName>
    </submittedName>
</protein>
<feature type="domain" description="RGS" evidence="1">
    <location>
        <begin position="286"/>
        <end position="373"/>
    </location>
</feature>
<dbReference type="PANTHER" id="PTHR47079">
    <property type="entry name" value="REGULATOR OF G-PROTEIN SIGNALING PROTEIN-LIKE"/>
    <property type="match status" value="1"/>
</dbReference>
<organism evidence="2 3">
    <name type="scientific">Mya arenaria</name>
    <name type="common">Soft-shell clam</name>
    <dbReference type="NCBI Taxonomy" id="6604"/>
    <lineage>
        <taxon>Eukaryota</taxon>
        <taxon>Metazoa</taxon>
        <taxon>Spiralia</taxon>
        <taxon>Lophotrochozoa</taxon>
        <taxon>Mollusca</taxon>
        <taxon>Bivalvia</taxon>
        <taxon>Autobranchia</taxon>
        <taxon>Heteroconchia</taxon>
        <taxon>Euheterodonta</taxon>
        <taxon>Imparidentia</taxon>
        <taxon>Neoheterodontei</taxon>
        <taxon>Myida</taxon>
        <taxon>Myoidea</taxon>
        <taxon>Myidae</taxon>
        <taxon>Mya</taxon>
    </lineage>
</organism>
<gene>
    <name evidence="2" type="ORF">MAR_026660</name>
</gene>
<keyword evidence="3" id="KW-1185">Reference proteome</keyword>
<dbReference type="Gene3D" id="1.10.167.10">
    <property type="entry name" value="Regulator of G-protein Signalling 4, domain 2"/>
    <property type="match status" value="2"/>
</dbReference>
<feature type="domain" description="RGS" evidence="1">
    <location>
        <begin position="103"/>
        <end position="159"/>
    </location>
</feature>
<name>A0ABY7ERK8_MYAAR</name>
<dbReference type="InterPro" id="IPR036305">
    <property type="entry name" value="RGS_sf"/>
</dbReference>
<dbReference type="InterPro" id="IPR016137">
    <property type="entry name" value="RGS"/>
</dbReference>
<dbReference type="InterPro" id="IPR044926">
    <property type="entry name" value="RGS_subdomain_2"/>
</dbReference>
<dbReference type="InterPro" id="IPR053282">
    <property type="entry name" value="RGS_domain-containing"/>
</dbReference>
<dbReference type="EMBL" id="CP111019">
    <property type="protein sequence ID" value="WAR12480.1"/>
    <property type="molecule type" value="Genomic_DNA"/>
</dbReference>
<reference evidence="2" key="1">
    <citation type="submission" date="2022-11" db="EMBL/GenBank/DDBJ databases">
        <title>Centuries of genome instability and evolution in soft-shell clam transmissible cancer (bioRxiv).</title>
        <authorList>
            <person name="Hart S.F.M."/>
            <person name="Yonemitsu M.A."/>
            <person name="Giersch R.M."/>
            <person name="Beal B.F."/>
            <person name="Arriagada G."/>
            <person name="Davis B.W."/>
            <person name="Ostrander E.A."/>
            <person name="Goff S.P."/>
            <person name="Metzger M.J."/>
        </authorList>
    </citation>
    <scope>NUCLEOTIDE SEQUENCE</scope>
    <source>
        <strain evidence="2">MELC-2E11</strain>
        <tissue evidence="2">Siphon/mantle</tissue>
    </source>
</reference>
<evidence type="ECO:0000313" key="3">
    <source>
        <dbReference type="Proteomes" id="UP001164746"/>
    </source>
</evidence>
<proteinExistence type="predicted"/>
<dbReference type="Proteomes" id="UP001164746">
    <property type="component" value="Chromosome 8"/>
</dbReference>
<accession>A0ABY7ERK8</accession>
<sequence>MVPQKVLGVEQLPDVLYSDYGSLHISRVATVRNDKLRKLTEKPKIDIETIKVSRRVLCIEEVDYSSFKRKNTTDKPEVEVKPRGRIVSRRIGAAAERPPKPKSFIEILTTTVHYDFFKRFMAIHKMSTPLMFWRAVEDLKDLSNSSTRQIRVSQIIRKYPMYMETYPAESGNSSPDRIRLSPLRPTANNVTPDFANLLATWRSLTSSLVDFNRGVSSKQMSQLFEIFLKCEVEREQTNINPDQHLLNSQLQNIEKNAMPSGYVTNVQTRVVIRHRLVILNRLPSDLRFWTEVKKFQDLTDTMMSRGSVSAQDTEFLCDKIRSIISCYLASEVSPRVQINVPSDLALNIINSLASSGPTRGIFHDAIILLFPVLYHYYGR</sequence>
<dbReference type="PANTHER" id="PTHR47079:SF1">
    <property type="entry name" value="REGULATOR OF G-PROTEIN SIGNALING PROTEIN-LIKE"/>
    <property type="match status" value="1"/>
</dbReference>
<evidence type="ECO:0000259" key="1">
    <source>
        <dbReference type="PROSITE" id="PS50132"/>
    </source>
</evidence>
<dbReference type="PROSITE" id="PS50132">
    <property type="entry name" value="RGS"/>
    <property type="match status" value="2"/>
</dbReference>
<dbReference type="SUPFAM" id="SSF48097">
    <property type="entry name" value="Regulator of G-protein signaling, RGS"/>
    <property type="match status" value="2"/>
</dbReference>